<dbReference type="RefSeq" id="WP_163241933.1">
    <property type="nucleotide sequence ID" value="NZ_JAAIWN010000016.1"/>
</dbReference>
<dbReference type="NCBIfam" id="TIGR02937">
    <property type="entry name" value="sigma70-ECF"/>
    <property type="match status" value="1"/>
</dbReference>
<feature type="domain" description="RNA polymerase sigma-70 region 2" evidence="6">
    <location>
        <begin position="38"/>
        <end position="105"/>
    </location>
</feature>
<dbReference type="Gene3D" id="1.10.10.10">
    <property type="entry name" value="Winged helix-like DNA-binding domain superfamily/Winged helix DNA-binding domain"/>
    <property type="match status" value="1"/>
</dbReference>
<dbReference type="SUPFAM" id="SSF88659">
    <property type="entry name" value="Sigma3 and sigma4 domains of RNA polymerase sigma factors"/>
    <property type="match status" value="1"/>
</dbReference>
<dbReference type="InterPro" id="IPR039425">
    <property type="entry name" value="RNA_pol_sigma-70-like"/>
</dbReference>
<dbReference type="Pfam" id="PF04542">
    <property type="entry name" value="Sigma70_r2"/>
    <property type="match status" value="1"/>
</dbReference>
<evidence type="ECO:0000256" key="2">
    <source>
        <dbReference type="ARBA" id="ARBA00023015"/>
    </source>
</evidence>
<comment type="caution">
    <text evidence="8">The sequence shown here is derived from an EMBL/GenBank/DDBJ whole genome shotgun (WGS) entry which is preliminary data.</text>
</comment>
<dbReference type="PANTHER" id="PTHR43133:SF8">
    <property type="entry name" value="RNA POLYMERASE SIGMA FACTOR HI_1459-RELATED"/>
    <property type="match status" value="1"/>
</dbReference>
<evidence type="ECO:0000313" key="9">
    <source>
        <dbReference type="Proteomes" id="UP000472971"/>
    </source>
</evidence>
<dbReference type="AlphaFoldDB" id="A0A6B3VTE3"/>
<dbReference type="InterPro" id="IPR007627">
    <property type="entry name" value="RNA_pol_sigma70_r2"/>
</dbReference>
<dbReference type="GO" id="GO:0006352">
    <property type="term" value="P:DNA-templated transcription initiation"/>
    <property type="evidence" value="ECO:0007669"/>
    <property type="project" value="InterPro"/>
</dbReference>
<evidence type="ECO:0000313" key="8">
    <source>
        <dbReference type="EMBL" id="NEY81540.1"/>
    </source>
</evidence>
<dbReference type="SUPFAM" id="SSF88946">
    <property type="entry name" value="Sigma2 domain of RNA polymerase sigma factors"/>
    <property type="match status" value="1"/>
</dbReference>
<dbReference type="PANTHER" id="PTHR43133">
    <property type="entry name" value="RNA POLYMERASE ECF-TYPE SIGMA FACTO"/>
    <property type="match status" value="1"/>
</dbReference>
<evidence type="ECO:0000256" key="5">
    <source>
        <dbReference type="ARBA" id="ARBA00023163"/>
    </source>
</evidence>
<evidence type="ECO:0000259" key="6">
    <source>
        <dbReference type="Pfam" id="PF04542"/>
    </source>
</evidence>
<organism evidence="8 9">
    <name type="scientific">Bacillus aquiflavi</name>
    <dbReference type="NCBI Taxonomy" id="2672567"/>
    <lineage>
        <taxon>Bacteria</taxon>
        <taxon>Bacillati</taxon>
        <taxon>Bacillota</taxon>
        <taxon>Bacilli</taxon>
        <taxon>Bacillales</taxon>
        <taxon>Bacillaceae</taxon>
        <taxon>Bacillus</taxon>
    </lineage>
</organism>
<reference evidence="8 9" key="1">
    <citation type="submission" date="2020-02" db="EMBL/GenBank/DDBJ databases">
        <title>Bacillus aquiflavi sp. nov., isolated from yellow water of strong flavor Chinese baijiu in Yibin region of China.</title>
        <authorList>
            <person name="Xie J."/>
        </authorList>
    </citation>
    <scope>NUCLEOTIDE SEQUENCE [LARGE SCALE GENOMIC DNA]</scope>
    <source>
        <strain evidence="8 9">3H-10</strain>
    </source>
</reference>
<keyword evidence="3" id="KW-0731">Sigma factor</keyword>
<dbReference type="Proteomes" id="UP000472971">
    <property type="component" value="Unassembled WGS sequence"/>
</dbReference>
<protein>
    <submittedName>
        <fullName evidence="8">RNA polymerase sigma factor</fullName>
    </submittedName>
</protein>
<evidence type="ECO:0000256" key="3">
    <source>
        <dbReference type="ARBA" id="ARBA00023082"/>
    </source>
</evidence>
<evidence type="ECO:0000256" key="4">
    <source>
        <dbReference type="ARBA" id="ARBA00023125"/>
    </source>
</evidence>
<sequence>MDYEYVSRRVKKGGIELNEYRLIKKIQRKGDRDAADELIRMYYDDIHGYVRRQITNVDTAIDLTQEIFISMLKTIQYYDRKKGGGFRTWLYRIATNKIIDWFRSSSYNQMQRTLQLGDVDPIDYNDFTIQFENKFVLEQMEQFVACYPADIQQIFRLHTFGAYTFSEIATLTNQAEGTVKSKYYRLIHLLRKEFSDVNE</sequence>
<dbReference type="EMBL" id="JACEIO010000018">
    <property type="protein sequence ID" value="MBA4537283.1"/>
    <property type="molecule type" value="Genomic_DNA"/>
</dbReference>
<dbReference type="GO" id="GO:0003677">
    <property type="term" value="F:DNA binding"/>
    <property type="evidence" value="ECO:0007669"/>
    <property type="project" value="UniProtKB-KW"/>
</dbReference>
<keyword evidence="9" id="KW-1185">Reference proteome</keyword>
<gene>
    <name evidence="8" type="ORF">G4D64_08435</name>
    <name evidence="7" type="ORF">H1Z61_09035</name>
</gene>
<accession>A0A6B3VTE3</accession>
<name>A0A6B3VTE3_9BACI</name>
<dbReference type="Proteomes" id="UP000570010">
    <property type="component" value="Unassembled WGS sequence"/>
</dbReference>
<keyword evidence="5" id="KW-0804">Transcription</keyword>
<evidence type="ECO:0000256" key="1">
    <source>
        <dbReference type="ARBA" id="ARBA00010641"/>
    </source>
</evidence>
<reference evidence="7 10" key="2">
    <citation type="submission" date="2020-07" db="EMBL/GenBank/DDBJ databases">
        <authorList>
            <person name="Feng H."/>
        </authorList>
    </citation>
    <scope>NUCLEOTIDE SEQUENCE [LARGE SCALE GENOMIC DNA]</scope>
    <source>
        <strain evidence="7">S-12</strain>
        <strain evidence="10">s-12</strain>
    </source>
</reference>
<evidence type="ECO:0000313" key="10">
    <source>
        <dbReference type="Proteomes" id="UP000570010"/>
    </source>
</evidence>
<evidence type="ECO:0000313" key="7">
    <source>
        <dbReference type="EMBL" id="MBA4537283.1"/>
    </source>
</evidence>
<dbReference type="InterPro" id="IPR013324">
    <property type="entry name" value="RNA_pol_sigma_r3/r4-like"/>
</dbReference>
<dbReference type="EMBL" id="JAAIWN010000016">
    <property type="protein sequence ID" value="NEY81540.1"/>
    <property type="molecule type" value="Genomic_DNA"/>
</dbReference>
<dbReference type="GO" id="GO:0016987">
    <property type="term" value="F:sigma factor activity"/>
    <property type="evidence" value="ECO:0007669"/>
    <property type="project" value="UniProtKB-KW"/>
</dbReference>
<dbReference type="InterPro" id="IPR036388">
    <property type="entry name" value="WH-like_DNA-bd_sf"/>
</dbReference>
<dbReference type="InterPro" id="IPR014284">
    <property type="entry name" value="RNA_pol_sigma-70_dom"/>
</dbReference>
<comment type="similarity">
    <text evidence="1">Belongs to the sigma-70 factor family. ECF subfamily.</text>
</comment>
<keyword evidence="4" id="KW-0238">DNA-binding</keyword>
<dbReference type="InterPro" id="IPR013325">
    <property type="entry name" value="RNA_pol_sigma_r2"/>
</dbReference>
<keyword evidence="2" id="KW-0805">Transcription regulation</keyword>
<dbReference type="Gene3D" id="1.10.1740.10">
    <property type="match status" value="1"/>
</dbReference>
<proteinExistence type="inferred from homology"/>